<gene>
    <name evidence="2" type="ORF">DCG58_09590</name>
</gene>
<reference evidence="2 3" key="1">
    <citation type="journal article" date="2018" name="Nat. Biotechnol.">
        <title>A standardized bacterial taxonomy based on genome phylogeny substantially revises the tree of life.</title>
        <authorList>
            <person name="Parks D.H."/>
            <person name="Chuvochina M."/>
            <person name="Waite D.W."/>
            <person name="Rinke C."/>
            <person name="Skarshewski A."/>
            <person name="Chaumeil P.A."/>
            <person name="Hugenholtz P."/>
        </authorList>
    </citation>
    <scope>NUCLEOTIDE SEQUENCE [LARGE SCALE GENOMIC DNA]</scope>
    <source>
        <strain evidence="2">UBA8733</strain>
    </source>
</reference>
<organism evidence="2 3">
    <name type="scientific">Hyphomonas adhaerens</name>
    <dbReference type="NCBI Taxonomy" id="81029"/>
    <lineage>
        <taxon>Bacteria</taxon>
        <taxon>Pseudomonadati</taxon>
        <taxon>Pseudomonadota</taxon>
        <taxon>Alphaproteobacteria</taxon>
        <taxon>Hyphomonadales</taxon>
        <taxon>Hyphomonadaceae</taxon>
        <taxon>Hyphomonas</taxon>
    </lineage>
</organism>
<evidence type="ECO:0000313" key="2">
    <source>
        <dbReference type="EMBL" id="HAE27400.1"/>
    </source>
</evidence>
<evidence type="ECO:0008006" key="4">
    <source>
        <dbReference type="Google" id="ProtNLM"/>
    </source>
</evidence>
<feature type="chain" id="PRO_5017644711" description="S9 family peptidase" evidence="1">
    <location>
        <begin position="25"/>
        <end position="686"/>
    </location>
</feature>
<dbReference type="AlphaFoldDB" id="A0A3B9GY91"/>
<protein>
    <recommendedName>
        <fullName evidence="4">S9 family peptidase</fullName>
    </recommendedName>
</protein>
<comment type="caution">
    <text evidence="2">The sequence shown here is derived from an EMBL/GenBank/DDBJ whole genome shotgun (WGS) entry which is preliminary data.</text>
</comment>
<accession>A0A3B9GY91</accession>
<evidence type="ECO:0000313" key="3">
    <source>
        <dbReference type="Proteomes" id="UP000259610"/>
    </source>
</evidence>
<evidence type="ECO:0000256" key="1">
    <source>
        <dbReference type="SAM" id="SignalP"/>
    </source>
</evidence>
<proteinExistence type="predicted"/>
<dbReference type="EMBL" id="DMAN01000211">
    <property type="protein sequence ID" value="HAE27400.1"/>
    <property type="molecule type" value="Genomic_DNA"/>
</dbReference>
<feature type="non-terminal residue" evidence="2">
    <location>
        <position position="686"/>
    </location>
</feature>
<feature type="signal peptide" evidence="1">
    <location>
        <begin position="1"/>
        <end position="24"/>
    </location>
</feature>
<dbReference type="Proteomes" id="UP000259610">
    <property type="component" value="Unassembled WGS sequence"/>
</dbReference>
<keyword evidence="1" id="KW-0732">Signal</keyword>
<sequence length="686" mass="74762">MPSPAARAMLIVFAYCLFRSLALAQPLTGGAPASDRFSVEDLLGWEGVGEAVSDPEEGWIFFERIRPYREIGDYSFRLNAFRNSGHQVWRYKAGSGSEAELLPGIDQTPSTYIVGLSPSGTNLAILQYHFGQLRLGVYNVRTGGFQRLPFTPATSRDGLYTPVWLNEDRIAYSVPPDGEPPSGASIRPGAASMLADAWRNAWTGSEVTAQVLRNPPDTESESEGAIVCVDLGDSQTRILANGRFAGLKASSSGRYLAAAELAPENQIPDANLIESDRRSFELAVLTLDKPEQWRPLTNAVISPVSIEWSADKDSLIVFAWPKDETSRSGRFYLIEPANKSVVKLDHAGLDLVAERERGFRQIPERAIPIGDGVAVFARKISSTEKQTARFSYEDSGDHSAGRADWYYVAPDRKPKNLTASLLTPNAVPMGVSGDDLLILSDEGLFKVTVAGGSTKVSPKLPGTFSAIQSGSVMSPTGLSRQPFSNHLLLAVSSKTQNYAVLIGAQAYEAIASRAVPTGTEPSVIMAGLDQSGEILLRRDRGLASDLFVQSRDSAQQAIPIATLNKHLRDKSVGQWRRISYSVRTGSENEAIETKLTSCILMPNEDTQRKRPPPLVVEVYPNAGPACNDGKNSSQLTQNSPYIWTGRGYAYARLTLPRELIQTDDGPISRMPDIAERGVDCRYVQFS</sequence>
<dbReference type="SUPFAM" id="SSF82171">
    <property type="entry name" value="DPP6 N-terminal domain-like"/>
    <property type="match status" value="1"/>
</dbReference>
<name>A0A3B9GY91_9PROT</name>